<dbReference type="AlphaFoldDB" id="B9L7F9"/>
<dbReference type="HAMAP" id="MF_00528">
    <property type="entry name" value="Maf"/>
    <property type="match status" value="1"/>
</dbReference>
<keyword evidence="4" id="KW-0963">Cytoplasm</keyword>
<comment type="cofactor">
    <cofactor evidence="1 4">
        <name>a divalent metal cation</name>
        <dbReference type="ChEBI" id="CHEBI:60240"/>
    </cofactor>
</comment>
<dbReference type="PANTHER" id="PTHR43213:SF5">
    <property type="entry name" value="BIFUNCTIONAL DTTP_UTP PYROPHOSPHATASE_METHYLTRANSFERASE PROTEIN-RELATED"/>
    <property type="match status" value="1"/>
</dbReference>
<keyword evidence="3 4" id="KW-0546">Nucleotide metabolism</keyword>
<keyword evidence="2 4" id="KW-0378">Hydrolase</keyword>
<evidence type="ECO:0000313" key="5">
    <source>
        <dbReference type="EMBL" id="ACM93571.1"/>
    </source>
</evidence>
<comment type="caution">
    <text evidence="4">Lacks conserved residue(s) required for the propagation of feature annotation.</text>
</comment>
<dbReference type="GO" id="GO:0047429">
    <property type="term" value="F:nucleoside triphosphate diphosphatase activity"/>
    <property type="evidence" value="ECO:0007669"/>
    <property type="project" value="UniProtKB-EC"/>
</dbReference>
<dbReference type="Pfam" id="PF02545">
    <property type="entry name" value="Maf"/>
    <property type="match status" value="1"/>
</dbReference>
<name>B9L7F9_NAUPA</name>
<dbReference type="GO" id="GO:0009117">
    <property type="term" value="P:nucleotide metabolic process"/>
    <property type="evidence" value="ECO:0007669"/>
    <property type="project" value="UniProtKB-KW"/>
</dbReference>
<comment type="catalytic activity">
    <reaction evidence="4">
        <text>a ribonucleoside 5'-triphosphate + H2O = a ribonucleoside 5'-phosphate + diphosphate + H(+)</text>
        <dbReference type="Rhea" id="RHEA:23996"/>
        <dbReference type="ChEBI" id="CHEBI:15377"/>
        <dbReference type="ChEBI" id="CHEBI:15378"/>
        <dbReference type="ChEBI" id="CHEBI:33019"/>
        <dbReference type="ChEBI" id="CHEBI:58043"/>
        <dbReference type="ChEBI" id="CHEBI:61557"/>
        <dbReference type="EC" id="3.6.1.9"/>
    </reaction>
</comment>
<dbReference type="NCBIfam" id="TIGR00172">
    <property type="entry name" value="maf"/>
    <property type="match status" value="1"/>
</dbReference>
<sequence>MIVLCSGSSTRALLLKKAGIDFIQKSCDFDEETIKSTDPYEFVTLAAYGKFKACKKCFENENIVSADTVVSDGKNILRKAKDINDAKRILLAQSGKEIKIITSMWVRVNKQIFSRLDETIYEFDVFDETDLNEYLTSGEWEGKAGACMVEGFCKKYIKNVKGYESTAMGLCIEELLKIIGGDNAN</sequence>
<dbReference type="PIRSF" id="PIRSF006305">
    <property type="entry name" value="Maf"/>
    <property type="match status" value="1"/>
</dbReference>
<dbReference type="STRING" id="598659.NAMH_0130"/>
<evidence type="ECO:0000256" key="1">
    <source>
        <dbReference type="ARBA" id="ARBA00001968"/>
    </source>
</evidence>
<evidence type="ECO:0000256" key="4">
    <source>
        <dbReference type="HAMAP-Rule" id="MF_00528"/>
    </source>
</evidence>
<evidence type="ECO:0000313" key="6">
    <source>
        <dbReference type="Proteomes" id="UP000000448"/>
    </source>
</evidence>
<evidence type="ECO:0000256" key="3">
    <source>
        <dbReference type="ARBA" id="ARBA00023080"/>
    </source>
</evidence>
<comment type="catalytic activity">
    <reaction evidence="4">
        <text>a 2'-deoxyribonucleoside 5'-triphosphate + H2O = a 2'-deoxyribonucleoside 5'-phosphate + diphosphate + H(+)</text>
        <dbReference type="Rhea" id="RHEA:44644"/>
        <dbReference type="ChEBI" id="CHEBI:15377"/>
        <dbReference type="ChEBI" id="CHEBI:15378"/>
        <dbReference type="ChEBI" id="CHEBI:33019"/>
        <dbReference type="ChEBI" id="CHEBI:61560"/>
        <dbReference type="ChEBI" id="CHEBI:65317"/>
        <dbReference type="EC" id="3.6.1.9"/>
    </reaction>
</comment>
<accession>B9L7F9</accession>
<protein>
    <recommendedName>
        <fullName evidence="4">Nucleoside triphosphate pyrophosphatase</fullName>
        <ecNumber evidence="4">3.6.1.9</ecNumber>
    </recommendedName>
    <alternativeName>
        <fullName evidence="4">Nucleotide pyrophosphatase</fullName>
        <shortName evidence="4">Nucleotide PPase</shortName>
    </alternativeName>
</protein>
<dbReference type="PANTHER" id="PTHR43213">
    <property type="entry name" value="BIFUNCTIONAL DTTP/UTP PYROPHOSPHATASE/METHYLTRANSFERASE PROTEIN-RELATED"/>
    <property type="match status" value="1"/>
</dbReference>
<gene>
    <name evidence="5" type="primary">maf</name>
    <name evidence="5" type="ordered locus">NAMH_0130</name>
</gene>
<feature type="active site" description="Proton acceptor" evidence="4">
    <location>
        <position position="67"/>
    </location>
</feature>
<dbReference type="KEGG" id="nam:NAMH_0130"/>
<dbReference type="OrthoDB" id="5339137at2"/>
<dbReference type="Proteomes" id="UP000000448">
    <property type="component" value="Chromosome"/>
</dbReference>
<reference evidence="5 6" key="1">
    <citation type="journal article" date="2009" name="PLoS Genet.">
        <title>Adaptations to submarine hydrothermal environments exemplified by the genome of Nautilia profundicola.</title>
        <authorList>
            <person name="Campbell B.J."/>
            <person name="Smith J.L."/>
            <person name="Hanson T.E."/>
            <person name="Klotz M.G."/>
            <person name="Stein L.Y."/>
            <person name="Lee C.K."/>
            <person name="Wu D."/>
            <person name="Robinson J.M."/>
            <person name="Khouri H.M."/>
            <person name="Eisen J.A."/>
            <person name="Cary S.C."/>
        </authorList>
    </citation>
    <scope>NUCLEOTIDE SEQUENCE [LARGE SCALE GENOMIC DNA]</scope>
    <source>
        <strain evidence="6">ATCC BAA-1463 / DSM 18972 / AmH</strain>
    </source>
</reference>
<dbReference type="SUPFAM" id="SSF52972">
    <property type="entry name" value="ITPase-like"/>
    <property type="match status" value="1"/>
</dbReference>
<keyword evidence="6" id="KW-1185">Reference proteome</keyword>
<comment type="similarity">
    <text evidence="4">Belongs to the Maf family.</text>
</comment>
<organism evidence="5 6">
    <name type="scientific">Nautilia profundicola (strain ATCC BAA-1463 / DSM 18972 / AmH)</name>
    <dbReference type="NCBI Taxonomy" id="598659"/>
    <lineage>
        <taxon>Bacteria</taxon>
        <taxon>Pseudomonadati</taxon>
        <taxon>Campylobacterota</taxon>
        <taxon>Epsilonproteobacteria</taxon>
        <taxon>Nautiliales</taxon>
        <taxon>Nautiliaceae</taxon>
        <taxon>Nautilia</taxon>
    </lineage>
</organism>
<evidence type="ECO:0000256" key="2">
    <source>
        <dbReference type="ARBA" id="ARBA00022801"/>
    </source>
</evidence>
<dbReference type="eggNOG" id="COG0424">
    <property type="taxonomic scope" value="Bacteria"/>
</dbReference>
<dbReference type="InterPro" id="IPR003697">
    <property type="entry name" value="Maf-like"/>
</dbReference>
<dbReference type="NCBIfam" id="NF003141">
    <property type="entry name" value="PRK04056.1"/>
    <property type="match status" value="1"/>
</dbReference>
<dbReference type="RefSeq" id="WP_015902623.1">
    <property type="nucleotide sequence ID" value="NC_012115.1"/>
</dbReference>
<dbReference type="EC" id="3.6.1.9" evidence="4"/>
<proteinExistence type="inferred from homology"/>
<dbReference type="HOGENOM" id="CLU_040416_2_2_7"/>
<dbReference type="InterPro" id="IPR029001">
    <property type="entry name" value="ITPase-like_fam"/>
</dbReference>
<dbReference type="GO" id="GO:0005737">
    <property type="term" value="C:cytoplasm"/>
    <property type="evidence" value="ECO:0007669"/>
    <property type="project" value="UniProtKB-SubCell"/>
</dbReference>
<dbReference type="Gene3D" id="3.90.950.10">
    <property type="match status" value="1"/>
</dbReference>
<comment type="subcellular location">
    <subcellularLocation>
        <location evidence="4">Cytoplasm</location>
    </subcellularLocation>
</comment>
<comment type="function">
    <text evidence="4">Nucleoside triphosphate pyrophosphatase. May have a dual role in cell division arrest and in preventing the incorporation of modified nucleotides into cellular nucleic acids.</text>
</comment>
<dbReference type="EMBL" id="CP001279">
    <property type="protein sequence ID" value="ACM93571.1"/>
    <property type="molecule type" value="Genomic_DNA"/>
</dbReference>